<protein>
    <recommendedName>
        <fullName evidence="1">DUF3291 domain-containing protein</fullName>
    </recommendedName>
</protein>
<dbReference type="Pfam" id="PF11695">
    <property type="entry name" value="DUF3291"/>
    <property type="match status" value="1"/>
</dbReference>
<dbReference type="RefSeq" id="WP_183456200.1">
    <property type="nucleotide sequence ID" value="NZ_JACHWZ010000002.1"/>
</dbReference>
<reference evidence="2 3" key="1">
    <citation type="submission" date="2020-08" db="EMBL/GenBank/DDBJ databases">
        <title>Genomic Encyclopedia of Type Strains, Phase III (KMG-III): the genomes of soil and plant-associated and newly described type strains.</title>
        <authorList>
            <person name="Whitman W."/>
        </authorList>
    </citation>
    <scope>NUCLEOTIDE SEQUENCE [LARGE SCALE GENOMIC DNA]</scope>
    <source>
        <strain evidence="2 3">CECT 8799</strain>
    </source>
</reference>
<accession>A0A7W4W8G9</accession>
<evidence type="ECO:0000313" key="2">
    <source>
        <dbReference type="EMBL" id="MBB3059611.1"/>
    </source>
</evidence>
<keyword evidence="3" id="KW-1185">Reference proteome</keyword>
<evidence type="ECO:0000313" key="3">
    <source>
        <dbReference type="Proteomes" id="UP000535937"/>
    </source>
</evidence>
<organism evidence="2 3">
    <name type="scientific">Microbulbifer rhizosphaerae</name>
    <dbReference type="NCBI Taxonomy" id="1562603"/>
    <lineage>
        <taxon>Bacteria</taxon>
        <taxon>Pseudomonadati</taxon>
        <taxon>Pseudomonadota</taxon>
        <taxon>Gammaproteobacteria</taxon>
        <taxon>Cellvibrionales</taxon>
        <taxon>Microbulbiferaceae</taxon>
        <taxon>Microbulbifer</taxon>
    </lineage>
</organism>
<dbReference type="EMBL" id="JACHWZ010000002">
    <property type="protein sequence ID" value="MBB3059611.1"/>
    <property type="molecule type" value="Genomic_DNA"/>
</dbReference>
<dbReference type="Proteomes" id="UP000535937">
    <property type="component" value="Unassembled WGS sequence"/>
</dbReference>
<dbReference type="AlphaFoldDB" id="A0A7W4W8G9"/>
<sequence length="154" mass="17098">MAKIFHLAQVNIARARGPMDSPVMKGFVDQLDRINALAESSPGFVWRLQAEEGNATALQAFDDERIIINMSVWESFQALKDYVYAGGHLKVLKDKKNWFEKMPGPILALWWIPAGSTPTVDDGKRALQVLEAKGPTPEVFSFARPFAAPETQPA</sequence>
<comment type="caution">
    <text evidence="2">The sequence shown here is derived from an EMBL/GenBank/DDBJ whole genome shotgun (WGS) entry which is preliminary data.</text>
</comment>
<evidence type="ECO:0000259" key="1">
    <source>
        <dbReference type="Pfam" id="PF11695"/>
    </source>
</evidence>
<dbReference type="InterPro" id="IPR021708">
    <property type="entry name" value="DUF3291"/>
</dbReference>
<dbReference type="InterPro" id="IPR011008">
    <property type="entry name" value="Dimeric_a/b-barrel"/>
</dbReference>
<gene>
    <name evidence="2" type="ORF">FHS09_000419</name>
</gene>
<proteinExistence type="predicted"/>
<name>A0A7W4W8G9_9GAMM</name>
<dbReference type="SUPFAM" id="SSF54909">
    <property type="entry name" value="Dimeric alpha+beta barrel"/>
    <property type="match status" value="1"/>
</dbReference>
<feature type="domain" description="DUF3291" evidence="1">
    <location>
        <begin position="7"/>
        <end position="144"/>
    </location>
</feature>